<evidence type="ECO:0008006" key="3">
    <source>
        <dbReference type="Google" id="ProtNLM"/>
    </source>
</evidence>
<reference evidence="2" key="1">
    <citation type="journal article" date="2011" name="MBio">
        <title>Novel metabolic attributes of the genus Cyanothece, comprising a group of unicellular nitrogen-fixing Cyanobacteria.</title>
        <authorList>
            <person name="Bandyopadhyay A."/>
            <person name="Elvitigala T."/>
            <person name="Welsh E."/>
            <person name="Stockel J."/>
            <person name="Liberton M."/>
            <person name="Min H."/>
            <person name="Sherman L.A."/>
            <person name="Pakrasi H.B."/>
        </authorList>
    </citation>
    <scope>NUCLEOTIDE SEQUENCE [LARGE SCALE GENOMIC DNA]</scope>
    <source>
        <strain evidence="2">PCC 7424</strain>
    </source>
</reference>
<proteinExistence type="predicted"/>
<dbReference type="EMBL" id="CP001291">
    <property type="protein sequence ID" value="ACK72312.1"/>
    <property type="molecule type" value="Genomic_DNA"/>
</dbReference>
<dbReference type="STRING" id="65393.PCC7424_3938"/>
<dbReference type="KEGG" id="cyc:PCC7424_3938"/>
<protein>
    <recommendedName>
        <fullName evidence="3">Transposase (putative) YhgA-like domain-containing protein</fullName>
    </recommendedName>
</protein>
<dbReference type="eggNOG" id="COG5464">
    <property type="taxonomic scope" value="Bacteria"/>
</dbReference>
<organism evidence="1 2">
    <name type="scientific">Gloeothece citriformis (strain PCC 7424)</name>
    <name type="common">Cyanothece sp. (strain PCC 7424)</name>
    <dbReference type="NCBI Taxonomy" id="65393"/>
    <lineage>
        <taxon>Bacteria</taxon>
        <taxon>Bacillati</taxon>
        <taxon>Cyanobacteriota</taxon>
        <taxon>Cyanophyceae</taxon>
        <taxon>Oscillatoriophycideae</taxon>
        <taxon>Chroococcales</taxon>
        <taxon>Aphanothecaceae</taxon>
        <taxon>Gloeothece</taxon>
        <taxon>Gloeothece citriformis</taxon>
    </lineage>
</organism>
<dbReference type="PANTHER" id="PTHR35586">
    <property type="entry name" value="SLL1691 PROTEIN"/>
    <property type="match status" value="1"/>
</dbReference>
<dbReference type="RefSeq" id="WP_015955897.1">
    <property type="nucleotide sequence ID" value="NC_011729.1"/>
</dbReference>
<accession>B7KKH9</accession>
<sequence length="311" mass="36648">MSEISSDYDSAWKEALTTYFEAFLQFCFPQVHRDIDWSLGYENLDIELQELIRDSETGRRLADKLVKVYLNSSEVALVLIHVEVQGQTQSNFAERMYLYNHRLFDRYQQQVFSLAVLGDDDRNWRPDNYGYSRWGFESFLRFPTLKLLDYKSEDLETTTNPFAIIISAHLQTQITRGKAQERFQSKISLVRRLFESGYDGEKIRQLFRFIEWMMALPIELEQDFKQEVKRIQEEKKMPYLTSFEREGIAIGNLQATRSNVIDVLETRFETIGEDLAAKINQIEDLEWLRQLLKQAVLVGSVSDFEQLLSQQ</sequence>
<evidence type="ECO:0000313" key="1">
    <source>
        <dbReference type="EMBL" id="ACK72312.1"/>
    </source>
</evidence>
<dbReference type="Proteomes" id="UP000002384">
    <property type="component" value="Chromosome"/>
</dbReference>
<dbReference type="PANTHER" id="PTHR35586:SF1">
    <property type="entry name" value="SLL1691 PROTEIN"/>
    <property type="match status" value="1"/>
</dbReference>
<name>B7KKH9_GLOC7</name>
<evidence type="ECO:0000313" key="2">
    <source>
        <dbReference type="Proteomes" id="UP000002384"/>
    </source>
</evidence>
<gene>
    <name evidence="1" type="ordered locus">PCC7424_3938</name>
</gene>
<keyword evidence="2" id="KW-1185">Reference proteome</keyword>
<dbReference type="AlphaFoldDB" id="B7KKH9"/>
<dbReference type="OrthoDB" id="569771at2"/>
<dbReference type="HOGENOM" id="CLU_071039_1_1_3"/>